<dbReference type="EMBL" id="JBHRSM010000055">
    <property type="protein sequence ID" value="MFC3088843.1"/>
    <property type="molecule type" value="Genomic_DNA"/>
</dbReference>
<dbReference type="Pfam" id="PF09898">
    <property type="entry name" value="DUF2125"/>
    <property type="match status" value="1"/>
</dbReference>
<keyword evidence="3" id="KW-1185">Reference proteome</keyword>
<comment type="caution">
    <text evidence="2">The sequence shown here is derived from an EMBL/GenBank/DDBJ whole genome shotgun (WGS) entry which is preliminary data.</text>
</comment>
<organism evidence="2 3">
    <name type="scientific">Tabrizicola soli</name>
    <dbReference type="NCBI Taxonomy" id="2185115"/>
    <lineage>
        <taxon>Bacteria</taxon>
        <taxon>Pseudomonadati</taxon>
        <taxon>Pseudomonadota</taxon>
        <taxon>Alphaproteobacteria</taxon>
        <taxon>Rhodobacterales</taxon>
        <taxon>Paracoccaceae</taxon>
        <taxon>Tabrizicola</taxon>
    </lineage>
</organism>
<dbReference type="RefSeq" id="WP_197643433.1">
    <property type="nucleotide sequence ID" value="NZ_JAEACP010000009.1"/>
</dbReference>
<gene>
    <name evidence="2" type="ORF">ACFOD6_22605</name>
</gene>
<feature type="chain" id="PRO_5047027624" evidence="1">
    <location>
        <begin position="22"/>
        <end position="500"/>
    </location>
</feature>
<protein>
    <submittedName>
        <fullName evidence="2">DUF2125 domain-containing protein</fullName>
    </submittedName>
</protein>
<reference evidence="3" key="1">
    <citation type="journal article" date="2019" name="Int. J. Syst. Evol. Microbiol.">
        <title>The Global Catalogue of Microorganisms (GCM) 10K type strain sequencing project: providing services to taxonomists for standard genome sequencing and annotation.</title>
        <authorList>
            <consortium name="The Broad Institute Genomics Platform"/>
            <consortium name="The Broad Institute Genome Sequencing Center for Infectious Disease"/>
            <person name="Wu L."/>
            <person name="Ma J."/>
        </authorList>
    </citation>
    <scope>NUCLEOTIDE SEQUENCE [LARGE SCALE GENOMIC DNA]</scope>
    <source>
        <strain evidence="3">KCTC 62102</strain>
    </source>
</reference>
<accession>A0ABV7E3U8</accession>
<dbReference type="Proteomes" id="UP001595445">
    <property type="component" value="Unassembled WGS sequence"/>
</dbReference>
<evidence type="ECO:0000256" key="1">
    <source>
        <dbReference type="SAM" id="SignalP"/>
    </source>
</evidence>
<evidence type="ECO:0000313" key="2">
    <source>
        <dbReference type="EMBL" id="MFC3088843.1"/>
    </source>
</evidence>
<keyword evidence="1" id="KW-0732">Signal</keyword>
<proteinExistence type="predicted"/>
<feature type="signal peptide" evidence="1">
    <location>
        <begin position="1"/>
        <end position="21"/>
    </location>
</feature>
<evidence type="ECO:0000313" key="3">
    <source>
        <dbReference type="Proteomes" id="UP001595445"/>
    </source>
</evidence>
<sequence length="500" mass="52307">MSRAVRSTALAFVLAPAAALADVTPAEVWESWQAMATAAGQELTVGGTAQEGDRLEVTDLVLTHKDPLAGTASATFDRLVFTGNGDGTVTVTLPDSYPLAMAFPERVDGPGSLKLTISQPGMAIIAGGSASETSYDFTAPKVTVTLDEVTDETGKVLDTTAEMVVTEATGHYLVTRDGDRTALDASFAARDLALDIAGKDPETGSDGRVAVTLADIGGATKGNLLNADLMANLAVALNGGFSVDTSLSFGAASLDFDLTEAAGPTKMAARAAGGSLVLALDKSRMNYGTSLSGARFTLSSHDLPFPQVEMAFAESGFNLVMPVSKSDRPQDFAFLTRLVDFTISEELWDLFDPGARLSREPASFVLDTKGTGLWTRDIMDPAVDLDAPTPPGELHSLELTELLTKGAGAEVSATGGVTFDNTDLVTFDGVPRPDGKFNVKIRGVHKLVENLIALGLLGEDEATGFRMGLAMFARPAGPDELVSEIEFRDGGVFANGMQLL</sequence>
<name>A0ABV7E3U8_9RHOB</name>
<dbReference type="InterPro" id="IPR018666">
    <property type="entry name" value="DUF2125"/>
</dbReference>